<dbReference type="GO" id="GO:0001897">
    <property type="term" value="P:symbiont-mediated cytolysis of host cell"/>
    <property type="evidence" value="ECO:0007669"/>
    <property type="project" value="UniProtKB-ARBA"/>
</dbReference>
<keyword evidence="6" id="KW-0961">Cell wall biogenesis/degradation</keyword>
<dbReference type="CDD" id="cd06583">
    <property type="entry name" value="PGRP"/>
    <property type="match status" value="1"/>
</dbReference>
<dbReference type="SUPFAM" id="SSF55846">
    <property type="entry name" value="N-acetylmuramoyl-L-alanine amidase-like"/>
    <property type="match status" value="1"/>
</dbReference>
<evidence type="ECO:0000256" key="2">
    <source>
        <dbReference type="ARBA" id="ARBA00011901"/>
    </source>
</evidence>
<reference evidence="9" key="1">
    <citation type="journal article" date="2021" name="Proc. Natl. Acad. Sci. U.S.A.">
        <title>A Catalog of Tens of Thousands of Viruses from Human Metagenomes Reveals Hidden Associations with Chronic Diseases.</title>
        <authorList>
            <person name="Tisza M.J."/>
            <person name="Buck C.B."/>
        </authorList>
    </citation>
    <scope>NUCLEOTIDE SEQUENCE</scope>
    <source>
        <strain evidence="9">CtFbs2</strain>
    </source>
</reference>
<evidence type="ECO:0000259" key="8">
    <source>
        <dbReference type="SMART" id="SM00644"/>
    </source>
</evidence>
<dbReference type="GO" id="GO:0008745">
    <property type="term" value="F:N-acetylmuramoyl-L-alanine amidase activity"/>
    <property type="evidence" value="ECO:0007669"/>
    <property type="project" value="UniProtKB-EC"/>
</dbReference>
<dbReference type="GO" id="GO:0009253">
    <property type="term" value="P:peptidoglycan catabolic process"/>
    <property type="evidence" value="ECO:0007669"/>
    <property type="project" value="InterPro"/>
</dbReference>
<keyword evidence="4" id="KW-0081">Bacteriolytic enzyme</keyword>
<keyword evidence="7" id="KW-0812">Transmembrane</keyword>
<dbReference type="GO" id="GO:0009254">
    <property type="term" value="P:peptidoglycan turnover"/>
    <property type="evidence" value="ECO:0007669"/>
    <property type="project" value="TreeGrafter"/>
</dbReference>
<proteinExistence type="predicted"/>
<dbReference type="SMART" id="SM00644">
    <property type="entry name" value="Ami_2"/>
    <property type="match status" value="1"/>
</dbReference>
<feature type="domain" description="N-acetylmuramoyl-L-alanine amidase" evidence="8">
    <location>
        <begin position="60"/>
        <end position="188"/>
    </location>
</feature>
<accession>A0A8S5NKZ2</accession>
<evidence type="ECO:0000256" key="6">
    <source>
        <dbReference type="ARBA" id="ARBA00023316"/>
    </source>
</evidence>
<feature type="transmembrane region" description="Helical" evidence="7">
    <location>
        <begin position="31"/>
        <end position="53"/>
    </location>
</feature>
<organism evidence="9">
    <name type="scientific">Siphoviridae sp. ctFbs2</name>
    <dbReference type="NCBI Taxonomy" id="2826213"/>
    <lineage>
        <taxon>Viruses</taxon>
        <taxon>Duplodnaviria</taxon>
        <taxon>Heunggongvirae</taxon>
        <taxon>Uroviricota</taxon>
        <taxon>Caudoviricetes</taxon>
    </lineage>
</organism>
<dbReference type="Pfam" id="PF01510">
    <property type="entry name" value="Amidase_2"/>
    <property type="match status" value="1"/>
</dbReference>
<comment type="catalytic activity">
    <reaction evidence="1">
        <text>Hydrolyzes the link between N-acetylmuramoyl residues and L-amino acid residues in certain cell-wall glycopeptides.</text>
        <dbReference type="EC" id="3.5.1.28"/>
    </reaction>
</comment>
<evidence type="ECO:0000256" key="3">
    <source>
        <dbReference type="ARBA" id="ARBA00022529"/>
    </source>
</evidence>
<keyword evidence="3" id="KW-0929">Antimicrobial</keyword>
<dbReference type="InterPro" id="IPR051206">
    <property type="entry name" value="NAMLAA_amidase_2"/>
</dbReference>
<keyword evidence="7" id="KW-1133">Transmembrane helix</keyword>
<dbReference type="InterPro" id="IPR002502">
    <property type="entry name" value="Amidase_domain"/>
</dbReference>
<evidence type="ECO:0000256" key="5">
    <source>
        <dbReference type="ARBA" id="ARBA00022801"/>
    </source>
</evidence>
<evidence type="ECO:0000256" key="1">
    <source>
        <dbReference type="ARBA" id="ARBA00001561"/>
    </source>
</evidence>
<sequence length="395" mass="43658">MSDLGIKANADVAGCLSKPHPTRWVHIGRRLALVASTVAIALALAVPTTGYAYERITNYVSNGHGPLSPQYLVIHETANPGASAWNHVLLWSRDDTYAVHDVMELDGSKVYDTVPQNRLCWHVGNGNWCTIGIELAHATNAIDFAKQWTEAVKWAGDTLRAHGWDTSRLLSHYEAARIWGGSDHTDPIGYFRQYGKTWNDFKRDVAAYMGSGYIAPIAPTDGNGGTYQPSTSATRTSFPKSTGKSVNIHYALHNRYGAWNSAVTNFNDSNSEGFAGVPYGSHDMLIAWADSGTLRYRVHTKESGWLDWVQAANYNNSVNGMAGIWGQVIDCVQMYYITPNGDYKQVYYRSQDVAHAGYWDEVCDDGTTYGGDDYAGAYGYALDRLQCYVSDGTRR</sequence>
<evidence type="ECO:0000256" key="7">
    <source>
        <dbReference type="SAM" id="Phobius"/>
    </source>
</evidence>
<dbReference type="GO" id="GO:0071555">
    <property type="term" value="P:cell wall organization"/>
    <property type="evidence" value="ECO:0007669"/>
    <property type="project" value="UniProtKB-KW"/>
</dbReference>
<dbReference type="PANTHER" id="PTHR30417">
    <property type="entry name" value="N-ACETYLMURAMOYL-L-ALANINE AMIDASE AMID"/>
    <property type="match status" value="1"/>
</dbReference>
<protein>
    <recommendedName>
        <fullName evidence="2">N-acetylmuramoyl-L-alanine amidase</fullName>
        <ecNumber evidence="2">3.5.1.28</ecNumber>
    </recommendedName>
</protein>
<keyword evidence="5" id="KW-0378">Hydrolase</keyword>
<dbReference type="InterPro" id="IPR036505">
    <property type="entry name" value="Amidase/PGRP_sf"/>
</dbReference>
<dbReference type="PANTHER" id="PTHR30417:SF1">
    <property type="entry name" value="N-ACETYLMURAMOYL-L-ALANINE AMIDASE AMID"/>
    <property type="match status" value="1"/>
</dbReference>
<dbReference type="EMBL" id="BK015193">
    <property type="protein sequence ID" value="DAD95477.1"/>
    <property type="molecule type" value="Genomic_DNA"/>
</dbReference>
<dbReference type="GO" id="GO:0042742">
    <property type="term" value="P:defense response to bacterium"/>
    <property type="evidence" value="ECO:0007669"/>
    <property type="project" value="UniProtKB-KW"/>
</dbReference>
<evidence type="ECO:0000313" key="9">
    <source>
        <dbReference type="EMBL" id="DAD95477.1"/>
    </source>
</evidence>
<evidence type="ECO:0000256" key="4">
    <source>
        <dbReference type="ARBA" id="ARBA00022638"/>
    </source>
</evidence>
<dbReference type="EC" id="3.5.1.28" evidence="2"/>
<keyword evidence="7" id="KW-0472">Membrane</keyword>
<name>A0A8S5NKZ2_9CAUD</name>
<dbReference type="Gene3D" id="3.40.80.10">
    <property type="entry name" value="Peptidoglycan recognition protein-like"/>
    <property type="match status" value="1"/>
</dbReference>